<keyword evidence="7" id="KW-1185">Reference proteome</keyword>
<reference evidence="6 7" key="1">
    <citation type="submission" date="2024-02" db="EMBL/GenBank/DDBJ databases">
        <authorList>
            <person name="Chen Y."/>
            <person name="Shah S."/>
            <person name="Dougan E. K."/>
            <person name="Thang M."/>
            <person name="Chan C."/>
        </authorList>
    </citation>
    <scope>NUCLEOTIDE SEQUENCE [LARGE SCALE GENOMIC DNA]</scope>
</reference>
<evidence type="ECO:0000313" key="7">
    <source>
        <dbReference type="Proteomes" id="UP001642484"/>
    </source>
</evidence>
<comment type="caution">
    <text evidence="6">The sequence shown here is derived from an EMBL/GenBank/DDBJ whole genome shotgun (WGS) entry which is preliminary data.</text>
</comment>
<evidence type="ECO:0000256" key="1">
    <source>
        <dbReference type="ARBA" id="ARBA00022737"/>
    </source>
</evidence>
<keyword evidence="2" id="KW-1015">Disulfide bond</keyword>
<gene>
    <name evidence="6" type="ORF">CCMP2556_LOCUS48707</name>
</gene>
<dbReference type="Pfam" id="PF00024">
    <property type="entry name" value="PAN_1"/>
    <property type="match status" value="2"/>
</dbReference>
<organism evidence="6 7">
    <name type="scientific">Durusdinium trenchii</name>
    <dbReference type="NCBI Taxonomy" id="1381693"/>
    <lineage>
        <taxon>Eukaryota</taxon>
        <taxon>Sar</taxon>
        <taxon>Alveolata</taxon>
        <taxon>Dinophyceae</taxon>
        <taxon>Suessiales</taxon>
        <taxon>Symbiodiniaceae</taxon>
        <taxon>Durusdinium</taxon>
    </lineage>
</organism>
<feature type="region of interest" description="Disordered" evidence="3">
    <location>
        <begin position="347"/>
        <end position="377"/>
    </location>
</feature>
<feature type="domain" description="Apple" evidence="5">
    <location>
        <begin position="386"/>
        <end position="454"/>
    </location>
</feature>
<sequence length="678" mass="74253">MLIGLLAFCLASASARAPIVKHPVFRDLATDKSVFAALTRPVLAEASGVCPKGYFRNATVLFPCDQHSGVAFAPVSKTEDVTIRVPTGVQDLKLLVRAQFAMMIAFRDPLDNKQIPFVKDGEKTQAWRDLSLQLDAGFSYTAYHGCTKPSVPKGCADFARFASRQLVFNWSSWVQEKFPTADAQGRGPSWSPSFRTVPETKVPYYMFGEVWGKWPLANLVHPGWREAFRFFDTLGGTPPDGYVEPLEFRTGYGLASTYLSMFGWCEILRKQYLTWEEAWKALSGAEFGFESPVNFEKWKTSFWDTYKPEEGMSKATADESFVYADADGNEEVSQKEFASIYFSCAPENQGKPPGGQAAQAEKEEETAAEAATKEKLPETDDAVSRCLYENIEYSGSEAGAILHTPNLTECQVNCRNTAGCGHFTFRYEDGSCKIFGLDAIWLPETGAVSGPARCVAQVRLTLQDLGDLAKLEKEKDILQVEIATELAKSAKIPVHDIRDMAGQVGKVTLSADASASGKLFMDSFVDMPAGSKLQDMQKVAAQSEANRKLREALQADTASSDAQMEVLVEAIPFAQCFVMGTKFEPNMADLATALTARACQNMCQRTAGCAFFSYLQDSQQCGLHVASAKPIFFESAMAGPQECQGLPSVYEPSADEMEVAGAGGQTKQGCTDSDSRWI</sequence>
<dbReference type="PROSITE" id="PS50948">
    <property type="entry name" value="PAN"/>
    <property type="match status" value="2"/>
</dbReference>
<evidence type="ECO:0000256" key="4">
    <source>
        <dbReference type="SAM" id="SignalP"/>
    </source>
</evidence>
<evidence type="ECO:0000313" key="6">
    <source>
        <dbReference type="EMBL" id="CAK9103804.1"/>
    </source>
</evidence>
<dbReference type="SMART" id="SM00223">
    <property type="entry name" value="APPLE"/>
    <property type="match status" value="2"/>
</dbReference>
<feature type="domain" description="Apple" evidence="5">
    <location>
        <begin position="576"/>
        <end position="637"/>
    </location>
</feature>
<keyword evidence="1" id="KW-0677">Repeat</keyword>
<feature type="signal peptide" evidence="4">
    <location>
        <begin position="1"/>
        <end position="15"/>
    </location>
</feature>
<proteinExistence type="predicted"/>
<dbReference type="InterPro" id="IPR000177">
    <property type="entry name" value="Apple"/>
</dbReference>
<accession>A0ABP0RUX7</accession>
<protein>
    <recommendedName>
        <fullName evidence="5">Apple domain-containing protein</fullName>
    </recommendedName>
</protein>
<dbReference type="SUPFAM" id="SSF57414">
    <property type="entry name" value="Hairpin loop containing domain-like"/>
    <property type="match status" value="2"/>
</dbReference>
<evidence type="ECO:0000256" key="3">
    <source>
        <dbReference type="SAM" id="MobiDB-lite"/>
    </source>
</evidence>
<feature type="region of interest" description="Disordered" evidence="3">
    <location>
        <begin position="658"/>
        <end position="678"/>
    </location>
</feature>
<dbReference type="Proteomes" id="UP001642484">
    <property type="component" value="Unassembled WGS sequence"/>
</dbReference>
<evidence type="ECO:0000256" key="2">
    <source>
        <dbReference type="ARBA" id="ARBA00023157"/>
    </source>
</evidence>
<dbReference type="EMBL" id="CAXAMN010026539">
    <property type="protein sequence ID" value="CAK9103804.1"/>
    <property type="molecule type" value="Genomic_DNA"/>
</dbReference>
<name>A0ABP0RUX7_9DINO</name>
<evidence type="ECO:0000259" key="5">
    <source>
        <dbReference type="PROSITE" id="PS50948"/>
    </source>
</evidence>
<dbReference type="SUPFAM" id="SSF47473">
    <property type="entry name" value="EF-hand"/>
    <property type="match status" value="1"/>
</dbReference>
<feature type="chain" id="PRO_5046415772" description="Apple domain-containing protein" evidence="4">
    <location>
        <begin position="16"/>
        <end position="678"/>
    </location>
</feature>
<keyword evidence="4" id="KW-0732">Signal</keyword>
<dbReference type="Gene3D" id="3.50.4.10">
    <property type="entry name" value="Hepatocyte Growth Factor"/>
    <property type="match status" value="2"/>
</dbReference>
<dbReference type="InterPro" id="IPR003609">
    <property type="entry name" value="Pan_app"/>
</dbReference>
<dbReference type="InterPro" id="IPR011992">
    <property type="entry name" value="EF-hand-dom_pair"/>
</dbReference>